<name>A0ACC3MM66_9PEZI</name>
<dbReference type="EMBL" id="JAUTXU010000214">
    <property type="protein sequence ID" value="KAK3698123.1"/>
    <property type="molecule type" value="Genomic_DNA"/>
</dbReference>
<keyword evidence="2" id="KW-1185">Reference proteome</keyword>
<dbReference type="Proteomes" id="UP001281147">
    <property type="component" value="Unassembled WGS sequence"/>
</dbReference>
<evidence type="ECO:0000313" key="1">
    <source>
        <dbReference type="EMBL" id="KAK3698123.1"/>
    </source>
</evidence>
<sequence>MSDNESQARTRDSTPSRAHWSLFSQSVCQLLHDGLFVEDSATLCESRVLHMLSKVRREVRINGRRKLIIVVQALERAPADAFIAVIDLDEAQNVPLGTASDYERWKWARSKPSGVDFIALDAKLNNLTIGQQVTDQNASFYCWTKTRDYRDRVEDSEVIFGIVEGVDDHIAVVPTATWVASPDVTGTYGIETLTSRAPVWVSLFMVHLDDLAEAVVRVAITAVDETGESCYINPTDNKARLRGWKPRTTTRPRLDPDCNANTSAKISHTATLRRWKEIEQAGWTIVFNPVKPSVHDVSIYSSETGLLRLEEKDFDNNSLPNLVSNISSRGAALVERRMWHVVYVQTQDGVICMTRDEVTELRGKRPSKNFIAEHTWKNFKEASKHIRAHAVDAKRAVQHELRKLKPADISRGLPEREITLGDLKRDPLGGLRGAQTTLPWVSREVNYQCLRDRFGVCLPLGAGHPLGGTHSIVDYDWKPCDVTRYCAQGRLPLDPWSGKEKLTCAVLRFQDHSPRAHLKPLGLGLAVLKAHWKKTVKGKRCLILGARLPHELHRTGEPRNASYLLIPDGFTVLGADQDNLKEASDKSTGDHFFRRDESIDNQLRNPAWGTKGWAIVMGKKFFVDKRTNALRYNLNLANGMLNQQLKDLLRSSDGTTSIDNPNCPGNEVFEVASYIFELPEVRELGWDYGYERKAWQMRQANDQERPGGQDVEVL</sequence>
<proteinExistence type="predicted"/>
<accession>A0ACC3MM66</accession>
<reference evidence="1" key="1">
    <citation type="submission" date="2023-07" db="EMBL/GenBank/DDBJ databases">
        <title>Black Yeasts Isolated from many extreme environments.</title>
        <authorList>
            <person name="Coleine C."/>
            <person name="Stajich J.E."/>
            <person name="Selbmann L."/>
        </authorList>
    </citation>
    <scope>NUCLEOTIDE SEQUENCE</scope>
    <source>
        <strain evidence="1">CCFEE 5714</strain>
    </source>
</reference>
<comment type="caution">
    <text evidence="1">The sequence shown here is derived from an EMBL/GenBank/DDBJ whole genome shotgun (WGS) entry which is preliminary data.</text>
</comment>
<organism evidence="1 2">
    <name type="scientific">Vermiconidia calcicola</name>
    <dbReference type="NCBI Taxonomy" id="1690605"/>
    <lineage>
        <taxon>Eukaryota</taxon>
        <taxon>Fungi</taxon>
        <taxon>Dikarya</taxon>
        <taxon>Ascomycota</taxon>
        <taxon>Pezizomycotina</taxon>
        <taxon>Dothideomycetes</taxon>
        <taxon>Dothideomycetidae</taxon>
        <taxon>Mycosphaerellales</taxon>
        <taxon>Extremaceae</taxon>
        <taxon>Vermiconidia</taxon>
    </lineage>
</organism>
<protein>
    <submittedName>
        <fullName evidence="1">Uncharacterized protein</fullName>
    </submittedName>
</protein>
<evidence type="ECO:0000313" key="2">
    <source>
        <dbReference type="Proteomes" id="UP001281147"/>
    </source>
</evidence>
<gene>
    <name evidence="1" type="ORF">LTR37_017081</name>
</gene>